<proteinExistence type="predicted"/>
<dbReference type="RefSeq" id="WP_011698061.1">
    <property type="nucleotide sequence ID" value="NC_008554.1"/>
</dbReference>
<gene>
    <name evidence="1" type="ordered locus">Sfum_1197</name>
</gene>
<accession>A0LHI8</accession>
<reference evidence="1 2" key="1">
    <citation type="submission" date="2006-10" db="EMBL/GenBank/DDBJ databases">
        <title>Complete sequence of Syntrophobacter fumaroxidans MPOB.</title>
        <authorList>
            <consortium name="US DOE Joint Genome Institute"/>
            <person name="Copeland A."/>
            <person name="Lucas S."/>
            <person name="Lapidus A."/>
            <person name="Barry K."/>
            <person name="Detter J.C."/>
            <person name="Glavina del Rio T."/>
            <person name="Hammon N."/>
            <person name="Israni S."/>
            <person name="Pitluck S."/>
            <person name="Goltsman E.G."/>
            <person name="Martinez M."/>
            <person name="Schmutz J."/>
            <person name="Larimer F."/>
            <person name="Land M."/>
            <person name="Hauser L."/>
            <person name="Kyrpides N."/>
            <person name="Kim E."/>
            <person name="Boone D.R."/>
            <person name="Brockman F."/>
            <person name="Culley D."/>
            <person name="Ferry J."/>
            <person name="Gunsalus R."/>
            <person name="McInerney M.J."/>
            <person name="Morrison M."/>
            <person name="Plugge C."/>
            <person name="Rohlin L."/>
            <person name="Scholten J."/>
            <person name="Sieber J."/>
            <person name="Stams A.J.M."/>
            <person name="Worm P."/>
            <person name="Henstra A.M."/>
            <person name="Richardson P."/>
        </authorList>
    </citation>
    <scope>NUCLEOTIDE SEQUENCE [LARGE SCALE GENOMIC DNA]</scope>
    <source>
        <strain evidence="2">DSM 10017 / MPOB</strain>
    </source>
</reference>
<dbReference type="EMBL" id="CP000478">
    <property type="protein sequence ID" value="ABK16890.1"/>
    <property type="molecule type" value="Genomic_DNA"/>
</dbReference>
<evidence type="ECO:0000313" key="1">
    <source>
        <dbReference type="EMBL" id="ABK16890.1"/>
    </source>
</evidence>
<organism evidence="1 2">
    <name type="scientific">Syntrophobacter fumaroxidans (strain DSM 10017 / MPOB)</name>
    <dbReference type="NCBI Taxonomy" id="335543"/>
    <lineage>
        <taxon>Bacteria</taxon>
        <taxon>Pseudomonadati</taxon>
        <taxon>Thermodesulfobacteriota</taxon>
        <taxon>Syntrophobacteria</taxon>
        <taxon>Syntrophobacterales</taxon>
        <taxon>Syntrophobacteraceae</taxon>
        <taxon>Syntrophobacter</taxon>
    </lineage>
</organism>
<protein>
    <submittedName>
        <fullName evidence="1">Uncharacterized protein</fullName>
    </submittedName>
</protein>
<dbReference type="AlphaFoldDB" id="A0LHI8"/>
<dbReference type="OrthoDB" id="1272588at2"/>
<sequence>MKASTKRRLQELFDEYEKRKLQDRKERQQAGTGRQEFLERFDRKIKETIRPAYKELADLIRSKGHGCEITERHESQDEQGCILSARIQMEILPDGVRARPGERPTISFIADGGRQEVWTHVSIATPGREGCSGQRNVYTLDEITEDTVEEEVLGVLSGCFG</sequence>
<dbReference type="KEGG" id="sfu:Sfum_1197"/>
<dbReference type="HOGENOM" id="CLU_1642883_0_0_7"/>
<evidence type="ECO:0000313" key="2">
    <source>
        <dbReference type="Proteomes" id="UP000001784"/>
    </source>
</evidence>
<keyword evidence="2" id="KW-1185">Reference proteome</keyword>
<name>A0LHI8_SYNFM</name>
<dbReference type="InParanoid" id="A0LHI8"/>
<dbReference type="Proteomes" id="UP000001784">
    <property type="component" value="Chromosome"/>
</dbReference>